<protein>
    <submittedName>
        <fullName evidence="1">Uncharacterized protein</fullName>
    </submittedName>
</protein>
<dbReference type="EMBL" id="JAPESX010002052">
    <property type="protein sequence ID" value="KAJ8109659.1"/>
    <property type="molecule type" value="Genomic_DNA"/>
</dbReference>
<proteinExistence type="predicted"/>
<comment type="caution">
    <text evidence="1">The sequence shown here is derived from an EMBL/GenBank/DDBJ whole genome shotgun (WGS) entry which is preliminary data.</text>
</comment>
<name>A0ACC2I380_9PEZI</name>
<organism evidence="1 2">
    <name type="scientific">Nemania bipapillata</name>
    <dbReference type="NCBI Taxonomy" id="110536"/>
    <lineage>
        <taxon>Eukaryota</taxon>
        <taxon>Fungi</taxon>
        <taxon>Dikarya</taxon>
        <taxon>Ascomycota</taxon>
        <taxon>Pezizomycotina</taxon>
        <taxon>Sordariomycetes</taxon>
        <taxon>Xylariomycetidae</taxon>
        <taxon>Xylariales</taxon>
        <taxon>Xylariaceae</taxon>
        <taxon>Nemania</taxon>
    </lineage>
</organism>
<gene>
    <name evidence="1" type="ORF">ONZ43_g6071</name>
</gene>
<evidence type="ECO:0000313" key="2">
    <source>
        <dbReference type="Proteomes" id="UP001153334"/>
    </source>
</evidence>
<evidence type="ECO:0000313" key="1">
    <source>
        <dbReference type="EMBL" id="KAJ8109659.1"/>
    </source>
</evidence>
<accession>A0ACC2I380</accession>
<keyword evidence="2" id="KW-1185">Reference proteome</keyword>
<dbReference type="Proteomes" id="UP001153334">
    <property type="component" value="Unassembled WGS sequence"/>
</dbReference>
<sequence>MFPGQSNNWSPLIEIPHGMASLGPPGGAQGDDSLSLSGSPQGTPDIHPHHAIPQQDLYQENTGPSPASHSSIDLSSHMQHNELPHEIDGSENAFSPIEEQMMQDSGPYPIEVQVAGVDASRFAVLDESSEAGSRNSATHSLADDLIKTDDGPSDPIKPEGLSAHRTGPFDLDWNDPIEMSKLVECLQSRGVLEQHGYKKESPEEAVGFSKTEDDLAVNQNQTSHSCSTCKKTFPRRCELK</sequence>
<reference evidence="1" key="1">
    <citation type="submission" date="2022-11" db="EMBL/GenBank/DDBJ databases">
        <title>Genome Sequence of Nemania bipapillata.</title>
        <authorList>
            <person name="Buettner E."/>
        </authorList>
    </citation>
    <scope>NUCLEOTIDE SEQUENCE</scope>
    <source>
        <strain evidence="1">CP14</strain>
    </source>
</reference>